<accession>F6TZ93</accession>
<feature type="compositionally biased region" description="Low complexity" evidence="1">
    <location>
        <begin position="50"/>
        <end position="68"/>
    </location>
</feature>
<name>F6TZ93_CIOIN</name>
<reference evidence="3" key="1">
    <citation type="journal article" date="2002" name="Science">
        <title>The draft genome of Ciona intestinalis: insights into chordate and vertebrate origins.</title>
        <authorList>
            <person name="Dehal P."/>
            <person name="Satou Y."/>
            <person name="Campbell R.K."/>
            <person name="Chapman J."/>
            <person name="Degnan B."/>
            <person name="De Tomaso A."/>
            <person name="Davidson B."/>
            <person name="Di Gregorio A."/>
            <person name="Gelpke M."/>
            <person name="Goodstein D.M."/>
            <person name="Harafuji N."/>
            <person name="Hastings K.E."/>
            <person name="Ho I."/>
            <person name="Hotta K."/>
            <person name="Huang W."/>
            <person name="Kawashima T."/>
            <person name="Lemaire P."/>
            <person name="Martinez D."/>
            <person name="Meinertzhagen I.A."/>
            <person name="Necula S."/>
            <person name="Nonaka M."/>
            <person name="Putnam N."/>
            <person name="Rash S."/>
            <person name="Saiga H."/>
            <person name="Satake M."/>
            <person name="Terry A."/>
            <person name="Yamada L."/>
            <person name="Wang H.G."/>
            <person name="Awazu S."/>
            <person name="Azumi K."/>
            <person name="Boore J."/>
            <person name="Branno M."/>
            <person name="Chin-Bow S."/>
            <person name="DeSantis R."/>
            <person name="Doyle S."/>
            <person name="Francino P."/>
            <person name="Keys D.N."/>
            <person name="Haga S."/>
            <person name="Hayashi H."/>
            <person name="Hino K."/>
            <person name="Imai K.S."/>
            <person name="Inaba K."/>
            <person name="Kano S."/>
            <person name="Kobayashi K."/>
            <person name="Kobayashi M."/>
            <person name="Lee B.I."/>
            <person name="Makabe K.W."/>
            <person name="Manohar C."/>
            <person name="Matassi G."/>
            <person name="Medina M."/>
            <person name="Mochizuki Y."/>
            <person name="Mount S."/>
            <person name="Morishita T."/>
            <person name="Miura S."/>
            <person name="Nakayama A."/>
            <person name="Nishizaka S."/>
            <person name="Nomoto H."/>
            <person name="Ohta F."/>
            <person name="Oishi K."/>
            <person name="Rigoutsos I."/>
            <person name="Sano M."/>
            <person name="Sasaki A."/>
            <person name="Sasakura Y."/>
            <person name="Shoguchi E."/>
            <person name="Shin-i T."/>
            <person name="Spagnuolo A."/>
            <person name="Stainier D."/>
            <person name="Suzuki M.M."/>
            <person name="Tassy O."/>
            <person name="Takatori N."/>
            <person name="Tokuoka M."/>
            <person name="Yagi K."/>
            <person name="Yoshizaki F."/>
            <person name="Wada S."/>
            <person name="Zhang C."/>
            <person name="Hyatt P.D."/>
            <person name="Larimer F."/>
            <person name="Detter C."/>
            <person name="Doggett N."/>
            <person name="Glavina T."/>
            <person name="Hawkins T."/>
            <person name="Richardson P."/>
            <person name="Lucas S."/>
            <person name="Kohara Y."/>
            <person name="Levine M."/>
            <person name="Satoh N."/>
            <person name="Rokhsar D.S."/>
        </authorList>
    </citation>
    <scope>NUCLEOTIDE SEQUENCE [LARGE SCALE GENOMIC DNA]</scope>
</reference>
<dbReference type="HOGENOM" id="CLU_2084011_0_0_1"/>
<evidence type="ECO:0000313" key="3">
    <source>
        <dbReference type="Proteomes" id="UP000008144"/>
    </source>
</evidence>
<feature type="region of interest" description="Disordered" evidence="1">
    <location>
        <begin position="98"/>
        <end position="117"/>
    </location>
</feature>
<feature type="region of interest" description="Disordered" evidence="1">
    <location>
        <begin position="21"/>
        <end position="75"/>
    </location>
</feature>
<dbReference type="Proteomes" id="UP000008144">
    <property type="component" value="Unassembled WGS sequence"/>
</dbReference>
<reference evidence="2" key="3">
    <citation type="submission" date="2025-09" db="UniProtKB">
        <authorList>
            <consortium name="Ensembl"/>
        </authorList>
    </citation>
    <scope>IDENTIFICATION</scope>
</reference>
<dbReference type="InParanoid" id="F6TZ93"/>
<dbReference type="Ensembl" id="ENSCINT00000026220.1">
    <property type="protein sequence ID" value="ENSCINP00000025974.1"/>
    <property type="gene ID" value="ENSCING00000014337.1"/>
</dbReference>
<keyword evidence="3" id="KW-1185">Reference proteome</keyword>
<evidence type="ECO:0000256" key="1">
    <source>
        <dbReference type="SAM" id="MobiDB-lite"/>
    </source>
</evidence>
<dbReference type="AlphaFoldDB" id="F6TZ93"/>
<sequence length="117" mass="13570">MLRVLGVITLHSRYDVLSLDDGWQPEPPNAHHSYHHHQQPQPNPHHDYKQQPQQHLQTHKQQILQQLPKRPPHPLLVQIMAGQPPLPYDLQTNLHKIPLTKQGESPDLRNSKMVSLS</sequence>
<proteinExistence type="predicted"/>
<evidence type="ECO:0000313" key="2">
    <source>
        <dbReference type="Ensembl" id="ENSCINP00000025974.1"/>
    </source>
</evidence>
<protein>
    <submittedName>
        <fullName evidence="2">Uncharacterized protein</fullName>
    </submittedName>
</protein>
<reference evidence="2" key="2">
    <citation type="submission" date="2025-08" db="UniProtKB">
        <authorList>
            <consortium name="Ensembl"/>
        </authorList>
    </citation>
    <scope>IDENTIFICATION</scope>
</reference>
<organism evidence="2 3">
    <name type="scientific">Ciona intestinalis</name>
    <name type="common">Transparent sea squirt</name>
    <name type="synonym">Ascidia intestinalis</name>
    <dbReference type="NCBI Taxonomy" id="7719"/>
    <lineage>
        <taxon>Eukaryota</taxon>
        <taxon>Metazoa</taxon>
        <taxon>Chordata</taxon>
        <taxon>Tunicata</taxon>
        <taxon>Ascidiacea</taxon>
        <taxon>Phlebobranchia</taxon>
        <taxon>Cionidae</taxon>
        <taxon>Ciona</taxon>
    </lineage>
</organism>